<dbReference type="AlphaFoldDB" id="A0AA40G4T0"/>
<protein>
    <submittedName>
        <fullName evidence="2">Uncharacterized protein</fullName>
    </submittedName>
</protein>
<sequence length="219" mass="23776">MMSQLSTKDSTSRNVDIRLPLSFSCHTGSFDPFSRKNQNDLERSWFTSIVEKGIAAKTLGSPRTFWQAGSTAGSRDRDVQGCPWIAFSRVARSLSSHEESCVVTVEPLSHQQVGLLGTQRGWPPTPPLPSSPAQSPARTSEKPASTTTTTTTTDTVHRESVSLVTGLLVVFSTSLVDGPAKPPPRPRAAAAPLLRTIINGRRAFASPRQLERKRSRGPK</sequence>
<dbReference type="EMBL" id="JAHYIQ010000006">
    <property type="protein sequence ID" value="KAK1131065.1"/>
    <property type="molecule type" value="Genomic_DNA"/>
</dbReference>
<name>A0AA40G4T0_9HYME</name>
<dbReference type="Proteomes" id="UP001177670">
    <property type="component" value="Unassembled WGS sequence"/>
</dbReference>
<comment type="caution">
    <text evidence="2">The sequence shown here is derived from an EMBL/GenBank/DDBJ whole genome shotgun (WGS) entry which is preliminary data.</text>
</comment>
<evidence type="ECO:0000313" key="3">
    <source>
        <dbReference type="Proteomes" id="UP001177670"/>
    </source>
</evidence>
<accession>A0AA40G4T0</accession>
<feature type="region of interest" description="Disordered" evidence="1">
    <location>
        <begin position="116"/>
        <end position="158"/>
    </location>
</feature>
<gene>
    <name evidence="2" type="ORF">K0M31_017362</name>
</gene>
<evidence type="ECO:0000313" key="2">
    <source>
        <dbReference type="EMBL" id="KAK1131065.1"/>
    </source>
</evidence>
<proteinExistence type="predicted"/>
<reference evidence="2" key="1">
    <citation type="submission" date="2021-10" db="EMBL/GenBank/DDBJ databases">
        <title>Melipona bicolor Genome sequencing and assembly.</title>
        <authorList>
            <person name="Araujo N.S."/>
            <person name="Arias M.C."/>
        </authorList>
    </citation>
    <scope>NUCLEOTIDE SEQUENCE</scope>
    <source>
        <strain evidence="2">USP_2M_L1-L4_2017</strain>
        <tissue evidence="2">Whole body</tissue>
    </source>
</reference>
<evidence type="ECO:0000256" key="1">
    <source>
        <dbReference type="SAM" id="MobiDB-lite"/>
    </source>
</evidence>
<organism evidence="2 3">
    <name type="scientific">Melipona bicolor</name>
    <dbReference type="NCBI Taxonomy" id="60889"/>
    <lineage>
        <taxon>Eukaryota</taxon>
        <taxon>Metazoa</taxon>
        <taxon>Ecdysozoa</taxon>
        <taxon>Arthropoda</taxon>
        <taxon>Hexapoda</taxon>
        <taxon>Insecta</taxon>
        <taxon>Pterygota</taxon>
        <taxon>Neoptera</taxon>
        <taxon>Endopterygota</taxon>
        <taxon>Hymenoptera</taxon>
        <taxon>Apocrita</taxon>
        <taxon>Aculeata</taxon>
        <taxon>Apoidea</taxon>
        <taxon>Anthophila</taxon>
        <taxon>Apidae</taxon>
        <taxon>Melipona</taxon>
    </lineage>
</organism>
<keyword evidence="3" id="KW-1185">Reference proteome</keyword>
<feature type="region of interest" description="Disordered" evidence="1">
    <location>
        <begin position="200"/>
        <end position="219"/>
    </location>
</feature>